<organism evidence="1 2">
    <name type="scientific">Phytophthora infestans</name>
    <name type="common">Potato late blight agent</name>
    <name type="synonym">Botrytis infestans</name>
    <dbReference type="NCBI Taxonomy" id="4787"/>
    <lineage>
        <taxon>Eukaryota</taxon>
        <taxon>Sar</taxon>
        <taxon>Stramenopiles</taxon>
        <taxon>Oomycota</taxon>
        <taxon>Peronosporomycetes</taxon>
        <taxon>Peronosporales</taxon>
        <taxon>Peronosporaceae</taxon>
        <taxon>Phytophthora</taxon>
    </lineage>
</organism>
<evidence type="ECO:0000313" key="1">
    <source>
        <dbReference type="EMBL" id="KAF4039966.1"/>
    </source>
</evidence>
<evidence type="ECO:0000313" key="2">
    <source>
        <dbReference type="Proteomes" id="UP000602510"/>
    </source>
</evidence>
<dbReference type="AlphaFoldDB" id="A0A833WWC5"/>
<name>A0A833WWC5_PHYIN</name>
<comment type="caution">
    <text evidence="1">The sequence shown here is derived from an EMBL/GenBank/DDBJ whole genome shotgun (WGS) entry which is preliminary data.</text>
</comment>
<dbReference type="EMBL" id="WSZM01000157">
    <property type="protein sequence ID" value="KAF4039966.1"/>
    <property type="molecule type" value="Genomic_DNA"/>
</dbReference>
<proteinExistence type="predicted"/>
<protein>
    <submittedName>
        <fullName evidence="1">Uncharacterized protein</fullName>
    </submittedName>
</protein>
<keyword evidence="2" id="KW-1185">Reference proteome</keyword>
<gene>
    <name evidence="1" type="ORF">GN244_ATG07912</name>
</gene>
<reference evidence="1" key="1">
    <citation type="submission" date="2020-04" db="EMBL/GenBank/DDBJ databases">
        <title>Hybrid Assembly of Korean Phytophthora infestans isolates.</title>
        <authorList>
            <person name="Prokchorchik M."/>
            <person name="Lee Y."/>
            <person name="Seo J."/>
            <person name="Cho J.-H."/>
            <person name="Park Y.-E."/>
            <person name="Jang D.-C."/>
            <person name="Im J.-S."/>
            <person name="Choi J.-G."/>
            <person name="Park H.-J."/>
            <person name="Lee G.-B."/>
            <person name="Lee Y.-G."/>
            <person name="Hong S.-Y."/>
            <person name="Cho K."/>
            <person name="Sohn K.H."/>
        </authorList>
    </citation>
    <scope>NUCLEOTIDE SEQUENCE</scope>
    <source>
        <strain evidence="1">KR_1_A1</strain>
    </source>
</reference>
<sequence length="74" mass="8366">MKEDEARVVNSCDSDIGEDDTCIWKKEEKLMEKGKEAQVARDTKLTQGTESLDDHIQSSLKYVAAAHETRSTKH</sequence>
<dbReference type="Proteomes" id="UP000602510">
    <property type="component" value="Unassembled WGS sequence"/>
</dbReference>
<accession>A0A833WWC5</accession>